<evidence type="ECO:0000256" key="4">
    <source>
        <dbReference type="ARBA" id="ARBA00022692"/>
    </source>
</evidence>
<gene>
    <name evidence="9" type="ORF">LEA_11627</name>
</gene>
<reference evidence="9" key="1">
    <citation type="journal article" date="2013" name="Environ. Microbiol.">
        <title>Microbiota from the distal guts of lean and obese adolescents exhibit partial functional redundancy besides clear differences in community structure.</title>
        <authorList>
            <person name="Ferrer M."/>
            <person name="Ruiz A."/>
            <person name="Lanza F."/>
            <person name="Haange S.B."/>
            <person name="Oberbach A."/>
            <person name="Till H."/>
            <person name="Bargiela R."/>
            <person name="Campoy C."/>
            <person name="Segura M.T."/>
            <person name="Richter M."/>
            <person name="von Bergen M."/>
            <person name="Seifert J."/>
            <person name="Suarez A."/>
        </authorList>
    </citation>
    <scope>NUCLEOTIDE SEQUENCE</scope>
</reference>
<dbReference type="PROSITE" id="PS50928">
    <property type="entry name" value="ABC_TM1"/>
    <property type="match status" value="1"/>
</dbReference>
<evidence type="ECO:0000313" key="9">
    <source>
        <dbReference type="EMBL" id="EKC62853.1"/>
    </source>
</evidence>
<dbReference type="PANTHER" id="PTHR43744">
    <property type="entry name" value="ABC TRANSPORTER PERMEASE PROTEIN MG189-RELATED-RELATED"/>
    <property type="match status" value="1"/>
</dbReference>
<keyword evidence="3" id="KW-1003">Cell membrane</keyword>
<evidence type="ECO:0000259" key="8">
    <source>
        <dbReference type="PROSITE" id="PS50928"/>
    </source>
</evidence>
<keyword evidence="2" id="KW-0813">Transport</keyword>
<proteinExistence type="predicted"/>
<dbReference type="PANTHER" id="PTHR43744:SF8">
    <property type="entry name" value="SN-GLYCEROL-3-PHOSPHATE TRANSPORT SYSTEM PERMEASE PROTEIN UGPE"/>
    <property type="match status" value="1"/>
</dbReference>
<protein>
    <submittedName>
        <fullName evidence="9">Sugar ABC transporter ATP-binding/membrane protein</fullName>
    </submittedName>
</protein>
<comment type="caution">
    <text evidence="9">The sequence shown here is derived from an EMBL/GenBank/DDBJ whole genome shotgun (WGS) entry which is preliminary data.</text>
</comment>
<dbReference type="InterPro" id="IPR000515">
    <property type="entry name" value="MetI-like"/>
</dbReference>
<evidence type="ECO:0000256" key="6">
    <source>
        <dbReference type="ARBA" id="ARBA00023136"/>
    </source>
</evidence>
<comment type="subcellular location">
    <subcellularLocation>
        <location evidence="1">Cell membrane</location>
        <topology evidence="1">Multi-pass membrane protein</topology>
    </subcellularLocation>
</comment>
<dbReference type="AlphaFoldDB" id="K1SYX5"/>
<dbReference type="Gene3D" id="1.10.3720.10">
    <property type="entry name" value="MetI-like"/>
    <property type="match status" value="1"/>
</dbReference>
<organism evidence="9">
    <name type="scientific">human gut metagenome</name>
    <dbReference type="NCBI Taxonomy" id="408170"/>
    <lineage>
        <taxon>unclassified sequences</taxon>
        <taxon>metagenomes</taxon>
        <taxon>organismal metagenomes</taxon>
    </lineage>
</organism>
<dbReference type="GO" id="GO:0005886">
    <property type="term" value="C:plasma membrane"/>
    <property type="evidence" value="ECO:0007669"/>
    <property type="project" value="UniProtKB-SubCell"/>
</dbReference>
<dbReference type="InterPro" id="IPR035906">
    <property type="entry name" value="MetI-like_sf"/>
</dbReference>
<dbReference type="GO" id="GO:0055085">
    <property type="term" value="P:transmembrane transport"/>
    <property type="evidence" value="ECO:0007669"/>
    <property type="project" value="InterPro"/>
</dbReference>
<keyword evidence="5 7" id="KW-1133">Transmembrane helix</keyword>
<dbReference type="CDD" id="cd06261">
    <property type="entry name" value="TM_PBP2"/>
    <property type="match status" value="1"/>
</dbReference>
<evidence type="ECO:0000256" key="3">
    <source>
        <dbReference type="ARBA" id="ARBA00022475"/>
    </source>
</evidence>
<dbReference type="EMBL" id="AJWY01007846">
    <property type="protein sequence ID" value="EKC62853.1"/>
    <property type="molecule type" value="Genomic_DNA"/>
</dbReference>
<dbReference type="GO" id="GO:0005524">
    <property type="term" value="F:ATP binding"/>
    <property type="evidence" value="ECO:0007669"/>
    <property type="project" value="UniProtKB-KW"/>
</dbReference>
<feature type="transmembrane region" description="Helical" evidence="7">
    <location>
        <begin position="145"/>
        <end position="162"/>
    </location>
</feature>
<evidence type="ECO:0000256" key="1">
    <source>
        <dbReference type="ARBA" id="ARBA00004651"/>
    </source>
</evidence>
<evidence type="ECO:0000256" key="7">
    <source>
        <dbReference type="SAM" id="Phobius"/>
    </source>
</evidence>
<name>K1SYX5_9ZZZZ</name>
<feature type="transmembrane region" description="Helical" evidence="7">
    <location>
        <begin position="81"/>
        <end position="100"/>
    </location>
</feature>
<sequence>MGVLNMKNQDNHVITRGFAYLFLGVVCLLQLLPFWLAICTASKPATDLSSTLVPRTKDIEWSNFTLAITEGGVLRAMVNSAIITVCATVLTCVIGAMAAYPLARRLSKFNKAVSTVILSLMMIPPLSVLVPVYSMMVKIGGVNTYWGIILLSTAGNLPLAIFL</sequence>
<feature type="transmembrane region" description="Helical" evidence="7">
    <location>
        <begin position="112"/>
        <end position="133"/>
    </location>
</feature>
<evidence type="ECO:0000256" key="2">
    <source>
        <dbReference type="ARBA" id="ARBA00022448"/>
    </source>
</evidence>
<dbReference type="SUPFAM" id="SSF161098">
    <property type="entry name" value="MetI-like"/>
    <property type="match status" value="1"/>
</dbReference>
<feature type="domain" description="ABC transmembrane type-1" evidence="8">
    <location>
        <begin position="77"/>
        <end position="163"/>
    </location>
</feature>
<accession>K1SYX5</accession>
<feature type="transmembrane region" description="Helical" evidence="7">
    <location>
        <begin position="20"/>
        <end position="38"/>
    </location>
</feature>
<keyword evidence="9" id="KW-0067">ATP-binding</keyword>
<evidence type="ECO:0000256" key="5">
    <source>
        <dbReference type="ARBA" id="ARBA00022989"/>
    </source>
</evidence>
<feature type="non-terminal residue" evidence="9">
    <location>
        <position position="163"/>
    </location>
</feature>
<keyword evidence="4 7" id="KW-0812">Transmembrane</keyword>
<keyword evidence="6 7" id="KW-0472">Membrane</keyword>
<keyword evidence="9" id="KW-0547">Nucleotide-binding</keyword>